<name>A0A1H2B390_9MICC</name>
<protein>
    <recommendedName>
        <fullName evidence="4">Ig-like domain-containing protein</fullName>
    </recommendedName>
</protein>
<accession>A0A1H2B390</accession>
<dbReference type="AlphaFoldDB" id="A0A1H2B390"/>
<dbReference type="RefSeq" id="WP_091722483.1">
    <property type="nucleotide sequence ID" value="NZ_LT629779.1"/>
</dbReference>
<gene>
    <name evidence="2" type="ORF">SAMN04489743_3389</name>
</gene>
<evidence type="ECO:0008006" key="4">
    <source>
        <dbReference type="Google" id="ProtNLM"/>
    </source>
</evidence>
<proteinExistence type="predicted"/>
<keyword evidence="1" id="KW-0732">Signal</keyword>
<feature type="chain" id="PRO_5009269493" description="Ig-like domain-containing protein" evidence="1">
    <location>
        <begin position="34"/>
        <end position="146"/>
    </location>
</feature>
<dbReference type="Proteomes" id="UP000198751">
    <property type="component" value="Chromosome I"/>
</dbReference>
<evidence type="ECO:0000313" key="2">
    <source>
        <dbReference type="EMBL" id="SDT52572.1"/>
    </source>
</evidence>
<reference evidence="3" key="1">
    <citation type="submission" date="2016-10" db="EMBL/GenBank/DDBJ databases">
        <authorList>
            <person name="Varghese N."/>
            <person name="Submissions S."/>
        </authorList>
    </citation>
    <scope>NUCLEOTIDE SEQUENCE [LARGE SCALE GENOMIC DNA]</scope>
    <source>
        <strain evidence="3">IMMIB L-1606</strain>
    </source>
</reference>
<keyword evidence="3" id="KW-1185">Reference proteome</keyword>
<evidence type="ECO:0000313" key="3">
    <source>
        <dbReference type="Proteomes" id="UP000198751"/>
    </source>
</evidence>
<evidence type="ECO:0000256" key="1">
    <source>
        <dbReference type="SAM" id="SignalP"/>
    </source>
</evidence>
<dbReference type="OrthoDB" id="4950659at2"/>
<feature type="signal peptide" evidence="1">
    <location>
        <begin position="1"/>
        <end position="33"/>
    </location>
</feature>
<dbReference type="EMBL" id="LT629779">
    <property type="protein sequence ID" value="SDT52572.1"/>
    <property type="molecule type" value="Genomic_DNA"/>
</dbReference>
<sequence>MGTSRHAGAARHLRRLVAGFVVALFLAATPAMAQAAFRATASAPFTTSTYVIAAPASIGGTYSCDTSRPYGSTINVTSFGKVPRATAYQLTLIAPDGTSLTQSATANANTITMTKPSSLRNGTYTYELSALVGTWTGTPYRGTYTC</sequence>
<organism evidence="2 3">
    <name type="scientific">Pseudarthrobacter equi</name>
    <dbReference type="NCBI Taxonomy" id="728066"/>
    <lineage>
        <taxon>Bacteria</taxon>
        <taxon>Bacillati</taxon>
        <taxon>Actinomycetota</taxon>
        <taxon>Actinomycetes</taxon>
        <taxon>Micrococcales</taxon>
        <taxon>Micrococcaceae</taxon>
        <taxon>Pseudarthrobacter</taxon>
    </lineage>
</organism>